<feature type="compositionally biased region" description="Pro residues" evidence="1">
    <location>
        <begin position="577"/>
        <end position="588"/>
    </location>
</feature>
<organism evidence="2 3">
    <name type="scientific">Chaetoceros tenuissimus</name>
    <dbReference type="NCBI Taxonomy" id="426638"/>
    <lineage>
        <taxon>Eukaryota</taxon>
        <taxon>Sar</taxon>
        <taxon>Stramenopiles</taxon>
        <taxon>Ochrophyta</taxon>
        <taxon>Bacillariophyta</taxon>
        <taxon>Coscinodiscophyceae</taxon>
        <taxon>Chaetocerotophycidae</taxon>
        <taxon>Chaetocerotales</taxon>
        <taxon>Chaetocerotaceae</taxon>
        <taxon>Chaetoceros</taxon>
    </lineage>
</organism>
<evidence type="ECO:0000313" key="3">
    <source>
        <dbReference type="Proteomes" id="UP001054902"/>
    </source>
</evidence>
<reference evidence="2 3" key="1">
    <citation type="journal article" date="2021" name="Sci. Rep.">
        <title>The genome of the diatom Chaetoceros tenuissimus carries an ancient integrated fragment of an extant virus.</title>
        <authorList>
            <person name="Hongo Y."/>
            <person name="Kimura K."/>
            <person name="Takaki Y."/>
            <person name="Yoshida Y."/>
            <person name="Baba S."/>
            <person name="Kobayashi G."/>
            <person name="Nagasaki K."/>
            <person name="Hano T."/>
            <person name="Tomaru Y."/>
        </authorList>
    </citation>
    <scope>NUCLEOTIDE SEQUENCE [LARGE SCALE GENOMIC DNA]</scope>
    <source>
        <strain evidence="2 3">NIES-3715</strain>
    </source>
</reference>
<evidence type="ECO:0000313" key="2">
    <source>
        <dbReference type="EMBL" id="GFH48685.1"/>
    </source>
</evidence>
<name>A0AAD3CP56_9STRA</name>
<dbReference type="AlphaFoldDB" id="A0AAD3CP56"/>
<gene>
    <name evidence="2" type="ORF">CTEN210_05161</name>
</gene>
<feature type="region of interest" description="Disordered" evidence="1">
    <location>
        <begin position="570"/>
        <end position="596"/>
    </location>
</feature>
<sequence>MAAQAAVNNPLNVPTVRHYTFQADHFGDPSKDPWNGQYQNLLAPFDIDINNNAVNVTPATVRERLTNSTNNLEPLALLLIHDNAASVYLLPLRMTSTLGTQYPAPIDGNMFALDGDLYRNCPLVVQLPDTLFNLITNQVRVPEVGHIIAQLAADATIQRFGPYNNGDADTEVLRTRSVVTIPFPYVQLFMAAERMSPRSYFEQVYPAIVADGAEQQCLPLTRFFQVAITNDANNNSMLNVANLPTGRRSTHLLDRYDRLVRAHFPQLDTNLQQLQNTQIATQIASLTQAYQQGRLQDELRRQAKSNNPVTNWLGDRVTGKLLNYCVVNQETLLPPIWAQLANAKHSDRLPILQAAVSQKKVELNQPHLQFGVTMPLLATITSMNWEMVDKDEIGAGLQPFHFGASDESAAMTHQQQVQLLLTGTSASLEDTNRLLNSTKILLPTNLNYTLYILRLRILMQILLPDTHQLVTFLNGLYEDLESFRHNIAGFVTQQPALNGAATGVLICKWVANTVSSYFMQQGRKQQQHAIGRNPTDISSAITMESNWEPHLSMTFLNKYKVREFCNSLSDGAGGNPQPAPGGPQPPSRPGNVSSRRVDNPDYVSSLFLVYKQRQVKTKTIRDMITGGKITTPLPRSKVDGSLEQCLGWHTIGQCNSNCQKSVDHIVYTSTELAPLAQWCQTCYPADQASADAALRA</sequence>
<dbReference type="EMBL" id="BLLK01000029">
    <property type="protein sequence ID" value="GFH48685.1"/>
    <property type="molecule type" value="Genomic_DNA"/>
</dbReference>
<dbReference type="Proteomes" id="UP001054902">
    <property type="component" value="Unassembled WGS sequence"/>
</dbReference>
<comment type="caution">
    <text evidence="2">The sequence shown here is derived from an EMBL/GenBank/DDBJ whole genome shotgun (WGS) entry which is preliminary data.</text>
</comment>
<proteinExistence type="predicted"/>
<keyword evidence="3" id="KW-1185">Reference proteome</keyword>
<protein>
    <submittedName>
        <fullName evidence="2">Uncharacterized protein</fullName>
    </submittedName>
</protein>
<evidence type="ECO:0000256" key="1">
    <source>
        <dbReference type="SAM" id="MobiDB-lite"/>
    </source>
</evidence>
<accession>A0AAD3CP56</accession>